<dbReference type="CDD" id="cd02440">
    <property type="entry name" value="AdoMet_MTases"/>
    <property type="match status" value="1"/>
</dbReference>
<feature type="domain" description="Methyltransferase" evidence="1">
    <location>
        <begin position="36"/>
        <end position="141"/>
    </location>
</feature>
<protein>
    <submittedName>
        <fullName evidence="2">Methyltransferase domain-containing protein</fullName>
    </submittedName>
</protein>
<dbReference type="SUPFAM" id="SSF53335">
    <property type="entry name" value="S-adenosyl-L-methionine-dependent methyltransferases"/>
    <property type="match status" value="1"/>
</dbReference>
<dbReference type="Proteomes" id="UP001597601">
    <property type="component" value="Unassembled WGS sequence"/>
</dbReference>
<dbReference type="EMBL" id="JBHUON010000026">
    <property type="protein sequence ID" value="MFD2866421.1"/>
    <property type="molecule type" value="Genomic_DNA"/>
</dbReference>
<accession>A0ABW5XTH5</accession>
<evidence type="ECO:0000259" key="1">
    <source>
        <dbReference type="Pfam" id="PF13847"/>
    </source>
</evidence>
<dbReference type="Gene3D" id="3.40.50.150">
    <property type="entry name" value="Vaccinia Virus protein VP39"/>
    <property type="match status" value="1"/>
</dbReference>
<dbReference type="PANTHER" id="PTHR43591">
    <property type="entry name" value="METHYLTRANSFERASE"/>
    <property type="match status" value="1"/>
</dbReference>
<proteinExistence type="predicted"/>
<reference evidence="3" key="1">
    <citation type="journal article" date="2019" name="Int. J. Syst. Evol. Microbiol.">
        <title>The Global Catalogue of Microorganisms (GCM) 10K type strain sequencing project: providing services to taxonomists for standard genome sequencing and annotation.</title>
        <authorList>
            <consortium name="The Broad Institute Genomics Platform"/>
            <consortium name="The Broad Institute Genome Sequencing Center for Infectious Disease"/>
            <person name="Wu L."/>
            <person name="Ma J."/>
        </authorList>
    </citation>
    <scope>NUCLEOTIDE SEQUENCE [LARGE SCALE GENOMIC DNA]</scope>
    <source>
        <strain evidence="3">KCTC 52232</strain>
    </source>
</reference>
<evidence type="ECO:0000313" key="2">
    <source>
        <dbReference type="EMBL" id="MFD2866421.1"/>
    </source>
</evidence>
<keyword evidence="2" id="KW-0489">Methyltransferase</keyword>
<organism evidence="2 3">
    <name type="scientific">Mucilaginibacter antarcticus</name>
    <dbReference type="NCBI Taxonomy" id="1855725"/>
    <lineage>
        <taxon>Bacteria</taxon>
        <taxon>Pseudomonadati</taxon>
        <taxon>Bacteroidota</taxon>
        <taxon>Sphingobacteriia</taxon>
        <taxon>Sphingobacteriales</taxon>
        <taxon>Sphingobacteriaceae</taxon>
        <taxon>Mucilaginibacter</taxon>
    </lineage>
</organism>
<dbReference type="GO" id="GO:0032259">
    <property type="term" value="P:methylation"/>
    <property type="evidence" value="ECO:0007669"/>
    <property type="project" value="UniProtKB-KW"/>
</dbReference>
<dbReference type="GO" id="GO:0008168">
    <property type="term" value="F:methyltransferase activity"/>
    <property type="evidence" value="ECO:0007669"/>
    <property type="project" value="UniProtKB-KW"/>
</dbReference>
<dbReference type="PANTHER" id="PTHR43591:SF24">
    <property type="entry name" value="2-METHOXY-6-POLYPRENYL-1,4-BENZOQUINOL METHYLASE, MITOCHONDRIAL"/>
    <property type="match status" value="1"/>
</dbReference>
<comment type="caution">
    <text evidence="2">The sequence shown here is derived from an EMBL/GenBank/DDBJ whole genome shotgun (WGS) entry which is preliminary data.</text>
</comment>
<keyword evidence="2" id="KW-0808">Transferase</keyword>
<dbReference type="InterPro" id="IPR025714">
    <property type="entry name" value="Methyltranfer_dom"/>
</dbReference>
<evidence type="ECO:0000313" key="3">
    <source>
        <dbReference type="Proteomes" id="UP001597601"/>
    </source>
</evidence>
<sequence>MADKHYDINYLQNSRRLLVSLKEASYNYFEKINTGTIIDLGCGAGKDVIELAKIIGSGARVIGVDHDPVMVNQGKEDAKELDNVEFVLSEAYPLPFENESIAGLRTERVIQHLKEPQKVSDDIYRILKPGSPFVIIETDWHSLTFYTEFVDVQQKVNAYLTDAKINNGFAARKLTAYLTQSKFTDIKLNIHPFILNTLEDANQYLWVEKMVQEAAENGYITKQEQAQFIAALQQADENGYFACSINLVVASCVK</sequence>
<dbReference type="RefSeq" id="WP_377130037.1">
    <property type="nucleotide sequence ID" value="NZ_JBHUHN010000001.1"/>
</dbReference>
<name>A0ABW5XTH5_9SPHI</name>
<keyword evidence="3" id="KW-1185">Reference proteome</keyword>
<gene>
    <name evidence="2" type="ORF">ACFSYC_17125</name>
</gene>
<dbReference type="InterPro" id="IPR029063">
    <property type="entry name" value="SAM-dependent_MTases_sf"/>
</dbReference>
<dbReference type="Pfam" id="PF13847">
    <property type="entry name" value="Methyltransf_31"/>
    <property type="match status" value="1"/>
</dbReference>